<sequence>MDDLYSWLTNLPFSSDWPASEPCKTLTLAGSTNKSILLKADRTAGSNTETLVTFSILLLGFHPSNPNKTLWISNPCPLSSPLPPLLLHLLQEVISLAPSPPLPSPPKLQPNAISSALSIPNEAPAFLKLVFLCRLFWLCARDAPAEAGFLLFRTLDEPTLDSALACKRAAGAFLAALGPDWEQRFMRSLGYLLAKWLVLRELQPGVAEPLPRHLRGLSYAVDSHGLWVLKAYVPVPAMQRLGGPAAEDSAIRYSLAHQQLEAVVQLEYAVCLRDPRFIRIELRVDNIRVHVVRLGYKEDDDVDVEARHVPTRVRVLVGPEVGSGYVTGPSLGRSTSNPEREIESTRMVKGRVGKGGAELRAKARTCERARVKRWKWEQEADGCAGVYEGVLCDGADVAGGRDAMRIGGARRGLVVAGDEVAEGVTWRAGKEMEGRVVTWRVGLKIWVSYFGEKGINKSGCFETRCEEWTEEVDLALVPFVN</sequence>
<name>A0A9D5HNH6_9LILI</name>
<reference evidence="1" key="1">
    <citation type="submission" date="2021-03" db="EMBL/GenBank/DDBJ databases">
        <authorList>
            <person name="Li Z."/>
            <person name="Yang C."/>
        </authorList>
    </citation>
    <scope>NUCLEOTIDE SEQUENCE</scope>
    <source>
        <strain evidence="1">Dzin_1.0</strain>
        <tissue evidence="1">Leaf</tissue>
    </source>
</reference>
<gene>
    <name evidence="1" type="ORF">J5N97_010322</name>
</gene>
<dbReference type="PANTHER" id="PTHR31439">
    <property type="entry name" value="EXPRESSED PROTEIN"/>
    <property type="match status" value="1"/>
</dbReference>
<accession>A0A9D5HNH6</accession>
<comment type="caution">
    <text evidence="1">The sequence shown here is derived from an EMBL/GenBank/DDBJ whole genome shotgun (WGS) entry which is preliminary data.</text>
</comment>
<protein>
    <submittedName>
        <fullName evidence="1">Uncharacterized protein</fullName>
    </submittedName>
</protein>
<dbReference type="PANTHER" id="PTHR31439:SF7">
    <property type="entry name" value="EXPRESSED PROTEIN"/>
    <property type="match status" value="1"/>
</dbReference>
<dbReference type="OrthoDB" id="1852153at2759"/>
<dbReference type="EMBL" id="JAGGNH010000002">
    <property type="protein sequence ID" value="KAJ0982067.1"/>
    <property type="molecule type" value="Genomic_DNA"/>
</dbReference>
<evidence type="ECO:0000313" key="1">
    <source>
        <dbReference type="EMBL" id="KAJ0982067.1"/>
    </source>
</evidence>
<dbReference type="AlphaFoldDB" id="A0A9D5HNH6"/>
<keyword evidence="2" id="KW-1185">Reference proteome</keyword>
<reference evidence="1" key="2">
    <citation type="journal article" date="2022" name="Hortic Res">
        <title>The genome of Dioscorea zingiberensis sheds light on the biosynthesis, origin and evolution of the medicinally important diosgenin saponins.</title>
        <authorList>
            <person name="Li Y."/>
            <person name="Tan C."/>
            <person name="Li Z."/>
            <person name="Guo J."/>
            <person name="Li S."/>
            <person name="Chen X."/>
            <person name="Wang C."/>
            <person name="Dai X."/>
            <person name="Yang H."/>
            <person name="Song W."/>
            <person name="Hou L."/>
            <person name="Xu J."/>
            <person name="Tong Z."/>
            <person name="Xu A."/>
            <person name="Yuan X."/>
            <person name="Wang W."/>
            <person name="Yang Q."/>
            <person name="Chen L."/>
            <person name="Sun Z."/>
            <person name="Wang K."/>
            <person name="Pan B."/>
            <person name="Chen J."/>
            <person name="Bao Y."/>
            <person name="Liu F."/>
            <person name="Qi X."/>
            <person name="Gang D.R."/>
            <person name="Wen J."/>
            <person name="Li J."/>
        </authorList>
    </citation>
    <scope>NUCLEOTIDE SEQUENCE</scope>
    <source>
        <strain evidence="1">Dzin_1.0</strain>
    </source>
</reference>
<organism evidence="1 2">
    <name type="scientific">Dioscorea zingiberensis</name>
    <dbReference type="NCBI Taxonomy" id="325984"/>
    <lineage>
        <taxon>Eukaryota</taxon>
        <taxon>Viridiplantae</taxon>
        <taxon>Streptophyta</taxon>
        <taxon>Embryophyta</taxon>
        <taxon>Tracheophyta</taxon>
        <taxon>Spermatophyta</taxon>
        <taxon>Magnoliopsida</taxon>
        <taxon>Liliopsida</taxon>
        <taxon>Dioscoreales</taxon>
        <taxon>Dioscoreaceae</taxon>
        <taxon>Dioscorea</taxon>
    </lineage>
</organism>
<dbReference type="Proteomes" id="UP001085076">
    <property type="component" value="Miscellaneous, Linkage group lg02"/>
</dbReference>
<proteinExistence type="predicted"/>
<evidence type="ECO:0000313" key="2">
    <source>
        <dbReference type="Proteomes" id="UP001085076"/>
    </source>
</evidence>